<feature type="transmembrane region" description="Helical" evidence="1">
    <location>
        <begin position="341"/>
        <end position="362"/>
    </location>
</feature>
<evidence type="ECO:0000313" key="2">
    <source>
        <dbReference type="EMBL" id="NPE26082.1"/>
    </source>
</evidence>
<reference evidence="2 3" key="1">
    <citation type="submission" date="2020-05" db="EMBL/GenBank/DDBJ databases">
        <title>Distinct polysaccharide utilization as determinants for interspecies competition between intestinal Prevotella spp.</title>
        <authorList>
            <person name="Galvez E.J.C."/>
            <person name="Iljazovic A."/>
            <person name="Strowig T."/>
        </authorList>
    </citation>
    <scope>NUCLEOTIDE SEQUENCE [LARGE SCALE GENOMIC DNA]</scope>
    <source>
        <strain evidence="2 3">PCHR</strain>
    </source>
</reference>
<sequence length="365" mass="42114">MDKNKLLIKLACLVGYLVFASVSAFFTASSLSLNLLNGTNLWFCFGLVLVVSILAGWCLTNVIEELNKPVRASRSSFVLNLIGFLIFWTFSFMTNVHYFFVEKHGYNILTKELASAKNYIIENTTKSNRAIDDQNEIAQKSLTGQVYTNIDAFKRELNNTMEHHEGFGEACINILNSTETILAKDSKTYNDKNTYIIFDEEKDAGDYGITQRNRFPDLYTKYKNCMVEQLNKKLKVIDDYYNRKKDENIGLTDLMKPIDDLETLHLPAVLKDGSVKAYYMYYDQQNGKVISKMPDDYYKKCIVKNKSNEIKSYKVYPSKRMFDTMSVWGDIVSGKLIGMTMLQWMVLSLIFDIVSFILFVLFRKN</sequence>
<proteinExistence type="predicted"/>
<evidence type="ECO:0000313" key="3">
    <source>
        <dbReference type="Proteomes" id="UP000820977"/>
    </source>
</evidence>
<dbReference type="EMBL" id="JABKKJ010000027">
    <property type="protein sequence ID" value="NPE26082.1"/>
    <property type="molecule type" value="Genomic_DNA"/>
</dbReference>
<evidence type="ECO:0000256" key="1">
    <source>
        <dbReference type="SAM" id="Phobius"/>
    </source>
</evidence>
<keyword evidence="1" id="KW-1133">Transmembrane helix</keyword>
<keyword evidence="3" id="KW-1185">Reference proteome</keyword>
<protein>
    <submittedName>
        <fullName evidence="2">Uncharacterized protein</fullName>
    </submittedName>
</protein>
<gene>
    <name evidence="2" type="ORF">HPS54_11280</name>
</gene>
<dbReference type="RefSeq" id="WP_172345549.1">
    <property type="nucleotide sequence ID" value="NZ_CATJFF010000041.1"/>
</dbReference>
<dbReference type="Proteomes" id="UP000820977">
    <property type="component" value="Unassembled WGS sequence"/>
</dbReference>
<comment type="caution">
    <text evidence="2">The sequence shown here is derived from an EMBL/GenBank/DDBJ whole genome shotgun (WGS) entry which is preliminary data.</text>
</comment>
<feature type="transmembrane region" description="Helical" evidence="1">
    <location>
        <begin position="7"/>
        <end position="28"/>
    </location>
</feature>
<accession>A0ABX2B3M5</accession>
<feature type="transmembrane region" description="Helical" evidence="1">
    <location>
        <begin position="40"/>
        <end position="63"/>
    </location>
</feature>
<organism evidence="2 3">
    <name type="scientific">Xylanibacter caecicola</name>
    <dbReference type="NCBI Taxonomy" id="2736294"/>
    <lineage>
        <taxon>Bacteria</taxon>
        <taxon>Pseudomonadati</taxon>
        <taxon>Bacteroidota</taxon>
        <taxon>Bacteroidia</taxon>
        <taxon>Bacteroidales</taxon>
        <taxon>Prevotellaceae</taxon>
        <taxon>Xylanibacter</taxon>
    </lineage>
</organism>
<name>A0ABX2B3M5_9BACT</name>
<keyword evidence="1" id="KW-0472">Membrane</keyword>
<feature type="transmembrane region" description="Helical" evidence="1">
    <location>
        <begin position="75"/>
        <end position="100"/>
    </location>
</feature>
<keyword evidence="1" id="KW-0812">Transmembrane</keyword>